<dbReference type="PROSITE" id="PS51030">
    <property type="entry name" value="NUCLEAR_REC_DBD_2"/>
    <property type="match status" value="1"/>
</dbReference>
<keyword evidence="4" id="KW-0805">Transcription regulation</keyword>
<evidence type="ECO:0000256" key="1">
    <source>
        <dbReference type="ARBA" id="ARBA00022723"/>
    </source>
</evidence>
<dbReference type="GO" id="GO:0030154">
    <property type="term" value="P:cell differentiation"/>
    <property type="evidence" value="ECO:0007669"/>
    <property type="project" value="TreeGrafter"/>
</dbReference>
<reference evidence="10" key="1">
    <citation type="submission" date="2021-02" db="EMBL/GenBank/DDBJ databases">
        <authorList>
            <person name="Nowell W R."/>
        </authorList>
    </citation>
    <scope>NUCLEOTIDE SEQUENCE</scope>
</reference>
<keyword evidence="11" id="KW-1185">Reference proteome</keyword>
<dbReference type="SUPFAM" id="SSF57716">
    <property type="entry name" value="Glucocorticoid receptor-like (DNA-binding domain)"/>
    <property type="match status" value="1"/>
</dbReference>
<evidence type="ECO:0000256" key="7">
    <source>
        <dbReference type="ARBA" id="ARBA00023170"/>
    </source>
</evidence>
<evidence type="ECO:0000256" key="5">
    <source>
        <dbReference type="ARBA" id="ARBA00023125"/>
    </source>
</evidence>
<name>A0A815SRB1_ADIRI</name>
<dbReference type="InterPro" id="IPR013088">
    <property type="entry name" value="Znf_NHR/GATA"/>
</dbReference>
<dbReference type="InterPro" id="IPR050234">
    <property type="entry name" value="Nuclear_hormone_rcpt_NR1"/>
</dbReference>
<dbReference type="PANTHER" id="PTHR24082">
    <property type="entry name" value="NUCLEAR HORMONE RECEPTOR"/>
    <property type="match status" value="1"/>
</dbReference>
<evidence type="ECO:0000313" key="10">
    <source>
        <dbReference type="EMBL" id="CAF1495071.1"/>
    </source>
</evidence>
<dbReference type="GO" id="GO:0000978">
    <property type="term" value="F:RNA polymerase II cis-regulatory region sequence-specific DNA binding"/>
    <property type="evidence" value="ECO:0007669"/>
    <property type="project" value="TreeGrafter"/>
</dbReference>
<dbReference type="Proteomes" id="UP000663828">
    <property type="component" value="Unassembled WGS sequence"/>
</dbReference>
<dbReference type="GO" id="GO:0008270">
    <property type="term" value="F:zinc ion binding"/>
    <property type="evidence" value="ECO:0007669"/>
    <property type="project" value="UniProtKB-KW"/>
</dbReference>
<sequence>MTYKRPFPVPKFQPNETRSNLSQNYICHVCGDKAHVINYGALSCSSCKTFFRRHGFYSQRSLVCNFDGKCSVTIETRKFCTACRFAKCLSIGMNSDLIRKEDLSSKNRQTHLMKYNSMMKKIIPLGHLATLDLLRNDRSSLTSFDWNMLSNVTHAFDKFSPASQTQRFLQRLCTWPQHLSFDISQILILFTQFYTSIESFISSSADFQTLTLAEKHSLYHRNLHGVLNLYATFILSISGMFDTRSNDKILTSVYGYDMHCRLKNLIIKLEADVTIIKLMLLILAFSTNCYMVDDHGDVGRDSLLLGTFRLLGSQNMYIEILWKYMMYRYGYYNASMHLLLIVKTILDLLEMSANIHQTNKFYQDFVEEAAEFANEELTRHENKVVILWGRE</sequence>
<keyword evidence="3" id="KW-0862">Zinc</keyword>
<dbReference type="Gene3D" id="3.30.50.10">
    <property type="entry name" value="Erythroid Transcription Factor GATA-1, subunit A"/>
    <property type="match status" value="1"/>
</dbReference>
<keyword evidence="5" id="KW-0238">DNA-binding</keyword>
<dbReference type="Pfam" id="PF00105">
    <property type="entry name" value="zf-C4"/>
    <property type="match status" value="1"/>
</dbReference>
<feature type="domain" description="Nuclear receptor" evidence="9">
    <location>
        <begin position="24"/>
        <end position="100"/>
    </location>
</feature>
<dbReference type="PRINTS" id="PR00047">
    <property type="entry name" value="STROIDFINGER"/>
</dbReference>
<keyword evidence="6" id="KW-0804">Transcription</keyword>
<keyword evidence="8" id="KW-0539">Nucleus</keyword>
<evidence type="ECO:0000256" key="2">
    <source>
        <dbReference type="ARBA" id="ARBA00022771"/>
    </source>
</evidence>
<evidence type="ECO:0000256" key="6">
    <source>
        <dbReference type="ARBA" id="ARBA00023163"/>
    </source>
</evidence>
<dbReference type="AlphaFoldDB" id="A0A815SRB1"/>
<dbReference type="PROSITE" id="PS00031">
    <property type="entry name" value="NUCLEAR_REC_DBD_1"/>
    <property type="match status" value="1"/>
</dbReference>
<organism evidence="10 11">
    <name type="scientific">Adineta ricciae</name>
    <name type="common">Rotifer</name>
    <dbReference type="NCBI Taxonomy" id="249248"/>
    <lineage>
        <taxon>Eukaryota</taxon>
        <taxon>Metazoa</taxon>
        <taxon>Spiralia</taxon>
        <taxon>Gnathifera</taxon>
        <taxon>Rotifera</taxon>
        <taxon>Eurotatoria</taxon>
        <taxon>Bdelloidea</taxon>
        <taxon>Adinetida</taxon>
        <taxon>Adinetidae</taxon>
        <taxon>Adineta</taxon>
    </lineage>
</organism>
<dbReference type="SMART" id="SM00399">
    <property type="entry name" value="ZnF_C4"/>
    <property type="match status" value="1"/>
</dbReference>
<evidence type="ECO:0000259" key="9">
    <source>
        <dbReference type="PROSITE" id="PS51030"/>
    </source>
</evidence>
<accession>A0A815SRB1</accession>
<evidence type="ECO:0000256" key="8">
    <source>
        <dbReference type="ARBA" id="ARBA00023242"/>
    </source>
</evidence>
<protein>
    <recommendedName>
        <fullName evidence="9">Nuclear receptor domain-containing protein</fullName>
    </recommendedName>
</protein>
<evidence type="ECO:0000256" key="4">
    <source>
        <dbReference type="ARBA" id="ARBA00023015"/>
    </source>
</evidence>
<evidence type="ECO:0000313" key="11">
    <source>
        <dbReference type="Proteomes" id="UP000663828"/>
    </source>
</evidence>
<dbReference type="GO" id="GO:0000122">
    <property type="term" value="P:negative regulation of transcription by RNA polymerase II"/>
    <property type="evidence" value="ECO:0007669"/>
    <property type="project" value="TreeGrafter"/>
</dbReference>
<dbReference type="PANTHER" id="PTHR24082:SF482">
    <property type="entry name" value="NUCLEAR RECEPTOR"/>
    <property type="match status" value="1"/>
</dbReference>
<dbReference type="GO" id="GO:0045944">
    <property type="term" value="P:positive regulation of transcription by RNA polymerase II"/>
    <property type="evidence" value="ECO:0007669"/>
    <property type="project" value="TreeGrafter"/>
</dbReference>
<evidence type="ECO:0000256" key="3">
    <source>
        <dbReference type="ARBA" id="ARBA00022833"/>
    </source>
</evidence>
<keyword evidence="1" id="KW-0479">Metal-binding</keyword>
<comment type="caution">
    <text evidence="10">The sequence shown here is derived from an EMBL/GenBank/DDBJ whole genome shotgun (WGS) entry which is preliminary data.</text>
</comment>
<dbReference type="EMBL" id="CAJNOR010004342">
    <property type="protein sequence ID" value="CAF1495071.1"/>
    <property type="molecule type" value="Genomic_DNA"/>
</dbReference>
<gene>
    <name evidence="10" type="ORF">XAT740_LOCUS39317</name>
</gene>
<dbReference type="GO" id="GO:0004879">
    <property type="term" value="F:nuclear receptor activity"/>
    <property type="evidence" value="ECO:0007669"/>
    <property type="project" value="TreeGrafter"/>
</dbReference>
<keyword evidence="7" id="KW-0675">Receptor</keyword>
<proteinExistence type="predicted"/>
<keyword evidence="2" id="KW-0863">Zinc-finger</keyword>
<dbReference type="InterPro" id="IPR001628">
    <property type="entry name" value="Znf_hrmn_rcpt"/>
</dbReference>